<evidence type="ECO:0000313" key="4">
    <source>
        <dbReference type="Proteomes" id="UP000716004"/>
    </source>
</evidence>
<dbReference type="AlphaFoldDB" id="A0A8J7YMG8"/>
<feature type="transmembrane region" description="Helical" evidence="1">
    <location>
        <begin position="35"/>
        <end position="56"/>
    </location>
</feature>
<dbReference type="Proteomes" id="UP000750197">
    <property type="component" value="Unassembled WGS sequence"/>
</dbReference>
<name>A0A8J7YMG8_9ARCH</name>
<gene>
    <name evidence="2" type="ORF">J9259_02210</name>
    <name evidence="3" type="ORF">KIY12_07685</name>
</gene>
<feature type="transmembrane region" description="Helical" evidence="1">
    <location>
        <begin position="96"/>
        <end position="115"/>
    </location>
</feature>
<comment type="caution">
    <text evidence="2">The sequence shown here is derived from an EMBL/GenBank/DDBJ whole genome shotgun (WGS) entry which is preliminary data.</text>
</comment>
<proteinExistence type="predicted"/>
<dbReference type="EMBL" id="JAHEAC010000076">
    <property type="protein sequence ID" value="MBX8644584.1"/>
    <property type="molecule type" value="Genomic_DNA"/>
</dbReference>
<reference evidence="2" key="1">
    <citation type="submission" date="2021-04" db="EMBL/GenBank/DDBJ databases">
        <title>Genomic insights into ecological role and evolution of a novel Thermoplasmata order Candidatus Sysuiplasmatales.</title>
        <authorList>
            <person name="Yuan Y."/>
        </authorList>
    </citation>
    <scope>NUCLEOTIDE SEQUENCE</scope>
    <source>
        <strain evidence="3">TUT19-bin139</strain>
        <strain evidence="2">YP2-bin.285</strain>
    </source>
</reference>
<feature type="transmembrane region" description="Helical" evidence="1">
    <location>
        <begin position="68"/>
        <end position="89"/>
    </location>
</feature>
<organism evidence="2 4">
    <name type="scientific">Candidatus Sysuiplasma superficiale</name>
    <dbReference type="NCBI Taxonomy" id="2823368"/>
    <lineage>
        <taxon>Archaea</taxon>
        <taxon>Methanobacteriati</taxon>
        <taxon>Thermoplasmatota</taxon>
        <taxon>Thermoplasmata</taxon>
        <taxon>Candidatus Sysuiplasmatales</taxon>
        <taxon>Candidatus Sysuiplasmataceae</taxon>
        <taxon>Candidatus Sysuiplasma</taxon>
    </lineage>
</organism>
<evidence type="ECO:0000313" key="2">
    <source>
        <dbReference type="EMBL" id="MBX8631325.1"/>
    </source>
</evidence>
<dbReference type="EMBL" id="JAGVSJ010000003">
    <property type="protein sequence ID" value="MBX8631325.1"/>
    <property type="molecule type" value="Genomic_DNA"/>
</dbReference>
<evidence type="ECO:0000313" key="3">
    <source>
        <dbReference type="EMBL" id="MBX8644584.1"/>
    </source>
</evidence>
<dbReference type="Proteomes" id="UP000716004">
    <property type="component" value="Unassembled WGS sequence"/>
</dbReference>
<keyword evidence="1" id="KW-0812">Transmembrane</keyword>
<sequence>MTSGENTAPQQAEQKRGNIESEVATMIETATHTTIVVAGILFGLVLDFIAQIILVVSSGPGTSGYTAGLILSIFGNFIILAILFIAGIVKRDSSDYMRVAYLIAAGLVFIATMRLI</sequence>
<evidence type="ECO:0000256" key="1">
    <source>
        <dbReference type="SAM" id="Phobius"/>
    </source>
</evidence>
<protein>
    <submittedName>
        <fullName evidence="2">Uncharacterized protein</fullName>
    </submittedName>
</protein>
<keyword evidence="1" id="KW-1133">Transmembrane helix</keyword>
<accession>A0A8J7YMG8</accession>
<keyword evidence="1" id="KW-0472">Membrane</keyword>